<dbReference type="PANTHER" id="PTHR40130:SF1">
    <property type="entry name" value="SPINDLE POLE BODY-ASSOCIATED PROTEIN CUT12 DOMAIN-CONTAINING PROTEIN"/>
    <property type="match status" value="1"/>
</dbReference>
<feature type="compositionally biased region" description="Low complexity" evidence="2">
    <location>
        <begin position="183"/>
        <end position="194"/>
    </location>
</feature>
<gene>
    <name evidence="3" type="ORF">KVV02_000414</name>
</gene>
<sequence length="765" mass="80915">MEDTAVNMAHRYANYAEECMENNQWEQALDMHIQAAEHFLLATKDTQNQEVIRTLKLMNANHIRQAKDLQRRITKAAAAQAAATAAAEAVAAATSVPQRKQTSTRSKLDSGGQPSGNGAVAATSTSTAAGGPGRRRGSEGHQQRRSEGQQQRHLEPLFQKTLGDHGNESLSRGGDAGSGGSYLGTSSEASSNSSSAMIEESFTLIKNHVKDESDPFNKFWDAVENLVLKISSPVAFTSIPLDGDDPQNSASGLLNSPISEDPPPLSPVEAPFSASSMGTPRMLDHNLKVPRYFPSNSSQSLPRPTKPRADPSPMQESFFIIDSPGSKNAQTKNSSSRSRSTSASESSTLSSSGPYKPTSSGLRKGESAPRNATKTLEEYAIENQQLKLTLDKLSRRNLKLEKHLEGVMQMSVWTKDVQRSAMQLIKSQDILRPVKQSIQDLSAEKGGASAQRAQALTLPAPSTPGTPSNTTSYDQMNPMTLRGRLVELEEEVQKLRLENAKQNTLMKKYKQRWEDLKESAKRRRNAPSAANDDHAGAGDDPSGSRGNHIPTTESRGHYRPLHQGASSSSGTGPYSSSLLGSPNNNINTGSPRPLAALARSSSASGPVLSAGGSYQRRILMESKAGSMLDSTPLSAQHHRQATSGSTVSSTSPRMLDPASSKADGSASPAEGSPSAVSKGVEATPPAPKDHSITIADSTPAVAARALNEEIGSSAGGMNAQVVDPTEGDSVSPMSSSASGSNHKSAASAPILSDSSLAPGLDSQIP</sequence>
<dbReference type="AlphaFoldDB" id="A0A9P8D2U0"/>
<feature type="region of interest" description="Disordered" evidence="2">
    <location>
        <begin position="93"/>
        <end position="194"/>
    </location>
</feature>
<dbReference type="Proteomes" id="UP000717515">
    <property type="component" value="Unassembled WGS sequence"/>
</dbReference>
<feature type="compositionally biased region" description="Low complexity" evidence="2">
    <location>
        <begin position="590"/>
        <end position="604"/>
    </location>
</feature>
<feature type="compositionally biased region" description="Low complexity" evidence="2">
    <location>
        <begin position="564"/>
        <end position="582"/>
    </location>
</feature>
<feature type="region of interest" description="Disordered" evidence="2">
    <location>
        <begin position="627"/>
        <end position="765"/>
    </location>
</feature>
<evidence type="ECO:0000313" key="4">
    <source>
        <dbReference type="Proteomes" id="UP000717515"/>
    </source>
</evidence>
<accession>A0A9P8D2U0</accession>
<proteinExistence type="predicted"/>
<feature type="compositionally biased region" description="Polar residues" evidence="2">
    <location>
        <begin position="246"/>
        <end position="258"/>
    </location>
</feature>
<organism evidence="3 4">
    <name type="scientific">Mortierella alpina</name>
    <name type="common">Oleaginous fungus</name>
    <name type="synonym">Mortierella renispora</name>
    <dbReference type="NCBI Taxonomy" id="64518"/>
    <lineage>
        <taxon>Eukaryota</taxon>
        <taxon>Fungi</taxon>
        <taxon>Fungi incertae sedis</taxon>
        <taxon>Mucoromycota</taxon>
        <taxon>Mortierellomycotina</taxon>
        <taxon>Mortierellomycetes</taxon>
        <taxon>Mortierellales</taxon>
        <taxon>Mortierellaceae</taxon>
        <taxon>Mortierella</taxon>
    </lineage>
</organism>
<comment type="caution">
    <text evidence="3">The sequence shown here is derived from an EMBL/GenBank/DDBJ whole genome shotgun (WGS) entry which is preliminary data.</text>
</comment>
<dbReference type="SUPFAM" id="SSF140361">
    <property type="entry name" value="MIT domain-like"/>
    <property type="match status" value="1"/>
</dbReference>
<dbReference type="Gene3D" id="1.20.58.80">
    <property type="entry name" value="Phosphotransferase system, lactose/cellobiose-type IIA subunit"/>
    <property type="match status" value="1"/>
</dbReference>
<feature type="coiled-coil region" evidence="1">
    <location>
        <begin position="376"/>
        <end position="403"/>
    </location>
</feature>
<feature type="compositionally biased region" description="Low complexity" evidence="2">
    <location>
        <begin position="729"/>
        <end position="748"/>
    </location>
</feature>
<evidence type="ECO:0000256" key="2">
    <source>
        <dbReference type="SAM" id="MobiDB-lite"/>
    </source>
</evidence>
<feature type="compositionally biased region" description="Basic and acidic residues" evidence="2">
    <location>
        <begin position="136"/>
        <end position="155"/>
    </location>
</feature>
<feature type="coiled-coil region" evidence="1">
    <location>
        <begin position="485"/>
        <end position="512"/>
    </location>
</feature>
<protein>
    <recommendedName>
        <fullName evidence="5">MIT domain-containing protein</fullName>
    </recommendedName>
</protein>
<feature type="compositionally biased region" description="Polar residues" evidence="2">
    <location>
        <begin position="95"/>
        <end position="105"/>
    </location>
</feature>
<feature type="compositionally biased region" description="Low complexity" evidence="2">
    <location>
        <begin position="116"/>
        <end position="129"/>
    </location>
</feature>
<keyword evidence="1" id="KW-0175">Coiled coil</keyword>
<feature type="region of interest" description="Disordered" evidence="2">
    <location>
        <begin position="516"/>
        <end position="610"/>
    </location>
</feature>
<dbReference type="PANTHER" id="PTHR40130">
    <property type="entry name" value="EXPRESSED PROTEIN"/>
    <property type="match status" value="1"/>
</dbReference>
<evidence type="ECO:0008006" key="5">
    <source>
        <dbReference type="Google" id="ProtNLM"/>
    </source>
</evidence>
<evidence type="ECO:0000256" key="1">
    <source>
        <dbReference type="SAM" id="Coils"/>
    </source>
</evidence>
<feature type="coiled-coil region" evidence="1">
    <location>
        <begin position="52"/>
        <end position="79"/>
    </location>
</feature>
<feature type="compositionally biased region" description="Low complexity" evidence="2">
    <location>
        <begin position="334"/>
        <end position="352"/>
    </location>
</feature>
<reference evidence="3" key="1">
    <citation type="submission" date="2021-07" db="EMBL/GenBank/DDBJ databases">
        <title>Draft genome of Mortierella alpina, strain LL118, isolated from an aspen leaf litter sample.</title>
        <authorList>
            <person name="Yang S."/>
            <person name="Vinatzer B.A."/>
        </authorList>
    </citation>
    <scope>NUCLEOTIDE SEQUENCE</scope>
    <source>
        <strain evidence="3">LL118</strain>
    </source>
</reference>
<name>A0A9P8D2U0_MORAP</name>
<feature type="compositionally biased region" description="Polar residues" evidence="2">
    <location>
        <begin position="641"/>
        <end position="652"/>
    </location>
</feature>
<feature type="region of interest" description="Disordered" evidence="2">
    <location>
        <begin position="239"/>
        <end position="370"/>
    </location>
</feature>
<feature type="compositionally biased region" description="Low complexity" evidence="2">
    <location>
        <begin position="662"/>
        <end position="675"/>
    </location>
</feature>
<dbReference type="EMBL" id="JAIFTL010000004">
    <property type="protein sequence ID" value="KAG9327465.1"/>
    <property type="molecule type" value="Genomic_DNA"/>
</dbReference>
<evidence type="ECO:0000313" key="3">
    <source>
        <dbReference type="EMBL" id="KAG9327465.1"/>
    </source>
</evidence>